<reference evidence="3" key="1">
    <citation type="journal article" date="2019" name="Int. J. Syst. Evol. Microbiol.">
        <title>The Global Catalogue of Microorganisms (GCM) 10K type strain sequencing project: providing services to taxonomists for standard genome sequencing and annotation.</title>
        <authorList>
            <consortium name="The Broad Institute Genomics Platform"/>
            <consortium name="The Broad Institute Genome Sequencing Center for Infectious Disease"/>
            <person name="Wu L."/>
            <person name="Ma J."/>
        </authorList>
    </citation>
    <scope>NUCLEOTIDE SEQUENCE [LARGE SCALE GENOMIC DNA]</scope>
    <source>
        <strain evidence="3">KCTC 42911</strain>
    </source>
</reference>
<dbReference type="EMBL" id="JBHRXI010000036">
    <property type="protein sequence ID" value="MFC3616082.1"/>
    <property type="molecule type" value="Genomic_DNA"/>
</dbReference>
<dbReference type="Pfam" id="PF23858">
    <property type="entry name" value="DUF7220"/>
    <property type="match status" value="1"/>
</dbReference>
<dbReference type="Proteomes" id="UP001595629">
    <property type="component" value="Unassembled WGS sequence"/>
</dbReference>
<protein>
    <submittedName>
        <fullName evidence="2">Uncharacterized protein</fullName>
    </submittedName>
</protein>
<comment type="caution">
    <text evidence="2">The sequence shown here is derived from an EMBL/GenBank/DDBJ whole genome shotgun (WGS) entry which is preliminary data.</text>
</comment>
<sequence length="73" mass="7850">MAQTRLFSAIEAVANVAVGWGVALCLQLVTFPVVGLQATVSQHFALSGLFTAASLARSYALRRLFQRVERRGG</sequence>
<keyword evidence="3" id="KW-1185">Reference proteome</keyword>
<gene>
    <name evidence="2" type="ORF">ACFORG_20230</name>
</gene>
<keyword evidence="1" id="KW-1133">Transmembrane helix</keyword>
<feature type="transmembrane region" description="Helical" evidence="1">
    <location>
        <begin position="40"/>
        <end position="61"/>
    </location>
</feature>
<name>A0ABV7TM95_9RHOB</name>
<evidence type="ECO:0000256" key="1">
    <source>
        <dbReference type="SAM" id="Phobius"/>
    </source>
</evidence>
<organism evidence="2 3">
    <name type="scientific">Lutimaribacter marinistellae</name>
    <dbReference type="NCBI Taxonomy" id="1820329"/>
    <lineage>
        <taxon>Bacteria</taxon>
        <taxon>Pseudomonadati</taxon>
        <taxon>Pseudomonadota</taxon>
        <taxon>Alphaproteobacteria</taxon>
        <taxon>Rhodobacterales</taxon>
        <taxon>Roseobacteraceae</taxon>
        <taxon>Lutimaribacter</taxon>
    </lineage>
</organism>
<keyword evidence="1" id="KW-0472">Membrane</keyword>
<keyword evidence="1" id="KW-0812">Transmembrane</keyword>
<accession>A0ABV7TM95</accession>
<evidence type="ECO:0000313" key="3">
    <source>
        <dbReference type="Proteomes" id="UP001595629"/>
    </source>
</evidence>
<evidence type="ECO:0000313" key="2">
    <source>
        <dbReference type="EMBL" id="MFC3616082.1"/>
    </source>
</evidence>
<dbReference type="InterPro" id="IPR055644">
    <property type="entry name" value="DUF7220"/>
</dbReference>
<proteinExistence type="predicted"/>
<feature type="transmembrane region" description="Helical" evidence="1">
    <location>
        <begin position="12"/>
        <end position="34"/>
    </location>
</feature>
<dbReference type="RefSeq" id="WP_386737384.1">
    <property type="nucleotide sequence ID" value="NZ_JBHRXI010000036.1"/>
</dbReference>